<dbReference type="InterPro" id="IPR017441">
    <property type="entry name" value="Protein_kinase_ATP_BS"/>
</dbReference>
<evidence type="ECO:0000259" key="11">
    <source>
        <dbReference type="PROSITE" id="PS51781"/>
    </source>
</evidence>
<dbReference type="SMART" id="SM00220">
    <property type="entry name" value="S_TKc"/>
    <property type="match status" value="1"/>
</dbReference>
<dbReference type="PANTHER" id="PTHR43289">
    <property type="entry name" value="MITOGEN-ACTIVATED PROTEIN KINASE KINASE KINASE 20-RELATED"/>
    <property type="match status" value="1"/>
</dbReference>
<evidence type="ECO:0000256" key="5">
    <source>
        <dbReference type="ARBA" id="ARBA00022777"/>
    </source>
</evidence>
<keyword evidence="9" id="KW-1133">Transmembrane helix</keyword>
<feature type="region of interest" description="Disordered" evidence="8">
    <location>
        <begin position="298"/>
        <end position="321"/>
    </location>
</feature>
<dbReference type="Gene3D" id="2.30.30.40">
    <property type="entry name" value="SH3 Domains"/>
    <property type="match status" value="1"/>
</dbReference>
<comment type="caution">
    <text evidence="12">The sequence shown here is derived from an EMBL/GenBank/DDBJ whole genome shotgun (WGS) entry which is preliminary data.</text>
</comment>
<dbReference type="PROSITE" id="PS00108">
    <property type="entry name" value="PROTEIN_KINASE_ST"/>
    <property type="match status" value="1"/>
</dbReference>
<reference evidence="12" key="1">
    <citation type="journal article" date="2021" name="Environ. Microbiol.">
        <title>Genomic characterization of three novel Desulfobacterota classes expand the metabolic and phylogenetic diversity of the phylum.</title>
        <authorList>
            <person name="Murphy C.L."/>
            <person name="Biggerstaff J."/>
            <person name="Eichhorn A."/>
            <person name="Ewing E."/>
            <person name="Shahan R."/>
            <person name="Soriano D."/>
            <person name="Stewart S."/>
            <person name="VanMol K."/>
            <person name="Walker R."/>
            <person name="Walters P."/>
            <person name="Elshahed M.S."/>
            <person name="Youssef N.H."/>
        </authorList>
    </citation>
    <scope>NUCLEOTIDE SEQUENCE</scope>
    <source>
        <strain evidence="12">Zod_Metabat.24</strain>
    </source>
</reference>
<dbReference type="SMART" id="SM00287">
    <property type="entry name" value="SH3b"/>
    <property type="match status" value="1"/>
</dbReference>
<dbReference type="Gene3D" id="3.30.200.20">
    <property type="entry name" value="Phosphorylase Kinase, domain 1"/>
    <property type="match status" value="1"/>
</dbReference>
<dbReference type="SUPFAM" id="SSF56112">
    <property type="entry name" value="Protein kinase-like (PK-like)"/>
    <property type="match status" value="1"/>
</dbReference>
<keyword evidence="4 7" id="KW-0547">Nucleotide-binding</keyword>
<dbReference type="PROSITE" id="PS00107">
    <property type="entry name" value="PROTEIN_KINASE_ATP"/>
    <property type="match status" value="1"/>
</dbReference>
<dbReference type="Pfam" id="PF00069">
    <property type="entry name" value="Pkinase"/>
    <property type="match status" value="1"/>
</dbReference>
<evidence type="ECO:0000313" key="12">
    <source>
        <dbReference type="EMBL" id="MBN1572690.1"/>
    </source>
</evidence>
<feature type="transmembrane region" description="Helical" evidence="9">
    <location>
        <begin position="330"/>
        <end position="354"/>
    </location>
</feature>
<dbReference type="EMBL" id="JAFGIX010000027">
    <property type="protein sequence ID" value="MBN1572690.1"/>
    <property type="molecule type" value="Genomic_DNA"/>
</dbReference>
<evidence type="ECO:0000256" key="6">
    <source>
        <dbReference type="ARBA" id="ARBA00022840"/>
    </source>
</evidence>
<evidence type="ECO:0000256" key="8">
    <source>
        <dbReference type="SAM" id="MobiDB-lite"/>
    </source>
</evidence>
<keyword evidence="3" id="KW-0808">Transferase</keyword>
<feature type="region of interest" description="Disordered" evidence="8">
    <location>
        <begin position="367"/>
        <end position="394"/>
    </location>
</feature>
<keyword evidence="6 7" id="KW-0067">ATP-binding</keyword>
<dbReference type="PROSITE" id="PS51781">
    <property type="entry name" value="SH3B"/>
    <property type="match status" value="1"/>
</dbReference>
<reference evidence="12" key="2">
    <citation type="submission" date="2021-01" db="EMBL/GenBank/DDBJ databases">
        <authorList>
            <person name="Hahn C.R."/>
            <person name="Youssef N.H."/>
            <person name="Elshahed M."/>
        </authorList>
    </citation>
    <scope>NUCLEOTIDE SEQUENCE</scope>
    <source>
        <strain evidence="12">Zod_Metabat.24</strain>
    </source>
</reference>
<dbReference type="GO" id="GO:0004674">
    <property type="term" value="F:protein serine/threonine kinase activity"/>
    <property type="evidence" value="ECO:0007669"/>
    <property type="project" value="UniProtKB-KW"/>
</dbReference>
<keyword evidence="2" id="KW-0723">Serine/threonine-protein kinase</keyword>
<evidence type="ECO:0000259" key="10">
    <source>
        <dbReference type="PROSITE" id="PS50011"/>
    </source>
</evidence>
<dbReference type="InterPro" id="IPR003646">
    <property type="entry name" value="SH3-like_bac-type"/>
</dbReference>
<evidence type="ECO:0000256" key="4">
    <source>
        <dbReference type="ARBA" id="ARBA00022741"/>
    </source>
</evidence>
<dbReference type="EC" id="2.7.11.1" evidence="1"/>
<feature type="domain" description="Protein kinase" evidence="10">
    <location>
        <begin position="9"/>
        <end position="266"/>
    </location>
</feature>
<evidence type="ECO:0000256" key="2">
    <source>
        <dbReference type="ARBA" id="ARBA00022527"/>
    </source>
</evidence>
<protein>
    <recommendedName>
        <fullName evidence="1">non-specific serine/threonine protein kinase</fullName>
        <ecNumber evidence="1">2.7.11.1</ecNumber>
    </recommendedName>
</protein>
<evidence type="ECO:0000313" key="13">
    <source>
        <dbReference type="Proteomes" id="UP000809273"/>
    </source>
</evidence>
<dbReference type="Proteomes" id="UP000809273">
    <property type="component" value="Unassembled WGS sequence"/>
</dbReference>
<dbReference type="PANTHER" id="PTHR43289:SF6">
    <property type="entry name" value="SERINE_THREONINE-PROTEIN KINASE NEKL-3"/>
    <property type="match status" value="1"/>
</dbReference>
<dbReference type="Gene3D" id="1.10.510.10">
    <property type="entry name" value="Transferase(Phosphotransferase) domain 1"/>
    <property type="match status" value="1"/>
</dbReference>
<dbReference type="FunFam" id="1.10.510.10:FF:000021">
    <property type="entry name" value="Serine/threonine protein kinase"/>
    <property type="match status" value="1"/>
</dbReference>
<dbReference type="AlphaFoldDB" id="A0A9D8PP83"/>
<dbReference type="GO" id="GO:0005524">
    <property type="term" value="F:ATP binding"/>
    <property type="evidence" value="ECO:0007669"/>
    <property type="project" value="UniProtKB-UniRule"/>
</dbReference>
<keyword evidence="5 12" id="KW-0418">Kinase</keyword>
<proteinExistence type="predicted"/>
<dbReference type="InterPro" id="IPR000719">
    <property type="entry name" value="Prot_kinase_dom"/>
</dbReference>
<dbReference type="InterPro" id="IPR008271">
    <property type="entry name" value="Ser/Thr_kinase_AS"/>
</dbReference>
<evidence type="ECO:0000256" key="1">
    <source>
        <dbReference type="ARBA" id="ARBA00012513"/>
    </source>
</evidence>
<sequence length="526" mass="57810">MARKRIGNYEIIEEIGEGGMGIVYKAKQEGLDRIVALKVLLPNLSRKKGFVERFMREARNAAKLDHPNIVTIFEVGTDDDSYFFSMKFVEGEDLADILLKGLLPLKDAVDLTCQIADGLSHAHQIGVIHRDIKPANIIVDKKGRAVITDFGIARAAWEEKLTVTGQSIGTIEYMSHEQFEGSSNLDQRTDVYSLGATFYRMITGASPYPGDTTQEIMYKKIKGDYPEPTKVNPSLPPWVDGVIAKAMEQSRNKRFKTANEFAEALRVGLAGELPKEMYAPPKAVAAVVESKEEPVSVRDEKTIVSSKGGETLAAEPPGDRIKPEAKGESVVITAIGIGALIFLIIVGVVLGLVVKFYFKGKAEGPAISTPSTLPPVETPVPVEEPAPAPEPSPRYGYITGDRVNIRSGPGVSNSVVTKLNRGDGVNILEKKLSGSENEGKLWYNTTVRLDGGGGKTLNKGHAVTVLRETSSEYYVRFRITERNETYYGYVNKGNVKLFTYDYWYKIETSGGTTGWVIDDYVNVTDW</sequence>
<dbReference type="PROSITE" id="PS50011">
    <property type="entry name" value="PROTEIN_KINASE_DOM"/>
    <property type="match status" value="1"/>
</dbReference>
<evidence type="ECO:0000256" key="3">
    <source>
        <dbReference type="ARBA" id="ARBA00022679"/>
    </source>
</evidence>
<evidence type="ECO:0000256" key="7">
    <source>
        <dbReference type="PROSITE-ProRule" id="PRU10141"/>
    </source>
</evidence>
<name>A0A9D8PP83_9DELT</name>
<feature type="binding site" evidence="7">
    <location>
        <position position="38"/>
    </location>
    <ligand>
        <name>ATP</name>
        <dbReference type="ChEBI" id="CHEBI:30616"/>
    </ligand>
</feature>
<dbReference type="InterPro" id="IPR011009">
    <property type="entry name" value="Kinase-like_dom_sf"/>
</dbReference>
<organism evidence="12 13">
    <name type="scientific">Candidatus Zymogenus saltonus</name>
    <dbReference type="NCBI Taxonomy" id="2844893"/>
    <lineage>
        <taxon>Bacteria</taxon>
        <taxon>Deltaproteobacteria</taxon>
        <taxon>Candidatus Zymogenia</taxon>
        <taxon>Candidatus Zymogeniales</taxon>
        <taxon>Candidatus Zymogenaceae</taxon>
        <taxon>Candidatus Zymogenus</taxon>
    </lineage>
</organism>
<evidence type="ECO:0000256" key="9">
    <source>
        <dbReference type="SAM" id="Phobius"/>
    </source>
</evidence>
<keyword evidence="9" id="KW-0812">Transmembrane</keyword>
<keyword evidence="9" id="KW-0472">Membrane</keyword>
<feature type="domain" description="SH3b" evidence="11">
    <location>
        <begin position="393"/>
        <end position="465"/>
    </location>
</feature>
<accession>A0A9D8PP83</accession>
<dbReference type="CDD" id="cd14014">
    <property type="entry name" value="STKc_PknB_like"/>
    <property type="match status" value="1"/>
</dbReference>
<feature type="compositionally biased region" description="Pro residues" evidence="8">
    <location>
        <begin position="372"/>
        <end position="392"/>
    </location>
</feature>
<gene>
    <name evidence="12" type="ORF">JW984_05770</name>
</gene>